<evidence type="ECO:0000313" key="1">
    <source>
        <dbReference type="EMBL" id="CAF3652289.1"/>
    </source>
</evidence>
<reference evidence="1" key="1">
    <citation type="submission" date="2021-02" db="EMBL/GenBank/DDBJ databases">
        <authorList>
            <person name="Nowell W R."/>
        </authorList>
    </citation>
    <scope>NUCLEOTIDE SEQUENCE</scope>
</reference>
<dbReference type="Proteomes" id="UP000663881">
    <property type="component" value="Unassembled WGS sequence"/>
</dbReference>
<accession>A0A818RKL1</accession>
<proteinExistence type="predicted"/>
<gene>
    <name evidence="1" type="ORF">OKA104_LOCUS9270</name>
</gene>
<dbReference type="AlphaFoldDB" id="A0A818RKL1"/>
<sequence length="87" mass="10059">MTTLAETLSTVELSTVAHHRTSSHNYNVNLKDNKQLVEQLAGPYKLTNSIQNNEQLGDQKREDENNELEAQKYYDRAFRFCTLARTL</sequence>
<dbReference type="EMBL" id="CAJOAY010000390">
    <property type="protein sequence ID" value="CAF3652289.1"/>
    <property type="molecule type" value="Genomic_DNA"/>
</dbReference>
<name>A0A818RKL1_9BILA</name>
<comment type="caution">
    <text evidence="1">The sequence shown here is derived from an EMBL/GenBank/DDBJ whole genome shotgun (WGS) entry which is preliminary data.</text>
</comment>
<protein>
    <submittedName>
        <fullName evidence="1">Uncharacterized protein</fullName>
    </submittedName>
</protein>
<evidence type="ECO:0000313" key="2">
    <source>
        <dbReference type="Proteomes" id="UP000663881"/>
    </source>
</evidence>
<organism evidence="1 2">
    <name type="scientific">Adineta steineri</name>
    <dbReference type="NCBI Taxonomy" id="433720"/>
    <lineage>
        <taxon>Eukaryota</taxon>
        <taxon>Metazoa</taxon>
        <taxon>Spiralia</taxon>
        <taxon>Gnathifera</taxon>
        <taxon>Rotifera</taxon>
        <taxon>Eurotatoria</taxon>
        <taxon>Bdelloidea</taxon>
        <taxon>Adinetida</taxon>
        <taxon>Adinetidae</taxon>
        <taxon>Adineta</taxon>
    </lineage>
</organism>